<organism evidence="1 2">
    <name type="scientific">Mastigocoleus testarum BC008</name>
    <dbReference type="NCBI Taxonomy" id="371196"/>
    <lineage>
        <taxon>Bacteria</taxon>
        <taxon>Bacillati</taxon>
        <taxon>Cyanobacteriota</taxon>
        <taxon>Cyanophyceae</taxon>
        <taxon>Nostocales</taxon>
        <taxon>Hapalosiphonaceae</taxon>
        <taxon>Mastigocoleus</taxon>
    </lineage>
</organism>
<keyword evidence="2" id="KW-1185">Reference proteome</keyword>
<dbReference type="EMBL" id="LMTZ01000140">
    <property type="protein sequence ID" value="KST63299.1"/>
    <property type="molecule type" value="Genomic_DNA"/>
</dbReference>
<evidence type="ECO:0000313" key="1">
    <source>
        <dbReference type="EMBL" id="KST63299.1"/>
    </source>
</evidence>
<comment type="caution">
    <text evidence="1">The sequence shown here is derived from an EMBL/GenBank/DDBJ whole genome shotgun (WGS) entry which is preliminary data.</text>
</comment>
<dbReference type="OrthoDB" id="515968at2"/>
<dbReference type="AlphaFoldDB" id="A0A0V7ZFK7"/>
<dbReference type="Proteomes" id="UP000053372">
    <property type="component" value="Unassembled WGS sequence"/>
</dbReference>
<evidence type="ECO:0000313" key="2">
    <source>
        <dbReference type="Proteomes" id="UP000053372"/>
    </source>
</evidence>
<accession>A0A0V7ZFK7</accession>
<dbReference type="RefSeq" id="WP_058184478.1">
    <property type="nucleotide sequence ID" value="NZ_LMTZ01000140.1"/>
</dbReference>
<reference evidence="1 2" key="1">
    <citation type="journal article" date="2015" name="Genome Announc.">
        <title>Draft Genome of the Euendolithic (true boring) Cyanobacterium Mastigocoleus testarum strain BC008.</title>
        <authorList>
            <person name="Guida B.S."/>
            <person name="Garcia-Pichel F."/>
        </authorList>
    </citation>
    <scope>NUCLEOTIDE SEQUENCE [LARGE SCALE GENOMIC DNA]</scope>
    <source>
        <strain evidence="1 2">BC008</strain>
    </source>
</reference>
<name>A0A0V7ZFK7_9CYAN</name>
<sequence length="85" mass="9378">MKAIKFLASSCRYCRYYRPEGRRGGACQQLGAPVKGNWKSCSLSLPPFAPSWERLEDVWNLADATPVLGSDLSQVELTSAENKVA</sequence>
<gene>
    <name evidence="1" type="ORF">BC008_39135</name>
</gene>
<proteinExistence type="predicted"/>
<protein>
    <submittedName>
        <fullName evidence="1">Uncharacterized protein</fullName>
    </submittedName>
</protein>